<dbReference type="SUPFAM" id="SSF53335">
    <property type="entry name" value="S-adenosyl-L-methionine-dependent methyltransferases"/>
    <property type="match status" value="1"/>
</dbReference>
<dbReference type="Gene3D" id="1.10.150.290">
    <property type="entry name" value="S-adenosyl-L-methionine-dependent methyltransferases"/>
    <property type="match status" value="1"/>
</dbReference>
<dbReference type="RefSeq" id="WP_188839233.1">
    <property type="nucleotide sequence ID" value="NZ_BMHI01000009.1"/>
</dbReference>
<dbReference type="Gene3D" id="3.40.50.150">
    <property type="entry name" value="Vaccinia Virus protein VP39"/>
    <property type="match status" value="1"/>
</dbReference>
<name>A0A916X1U3_9MICO</name>
<dbReference type="GO" id="GO:0030798">
    <property type="term" value="F:trans-aconitate 2-methyltransferase activity"/>
    <property type="evidence" value="ECO:0007669"/>
    <property type="project" value="InterPro"/>
</dbReference>
<evidence type="ECO:0000313" key="1">
    <source>
        <dbReference type="EMBL" id="GGB47981.1"/>
    </source>
</evidence>
<dbReference type="PANTHER" id="PTHR43861">
    <property type="entry name" value="TRANS-ACONITATE 2-METHYLTRANSFERASE-RELATED"/>
    <property type="match status" value="1"/>
</dbReference>
<sequence>MATWDPQQYERFSDLRNRPFGDLIARVGAVAPERVVDLGCGNGPLTLSLADRWPRAQITGVDSSDSMLERAAALDVEHRVHWELADVNGWEPDSEPEVLVTNATLQWVPGHLTLIDRWLSRLPDGGWFAMQVPGNFDAPSHRIIREVARAHDRAADRAGVPAKYRSEERAENFVGWLEGALRDAPVESPERYAEALAAHCGHVDVWETTYLQVLDPQGAQRSPVLEWVKGTALRPLLDVLDDSERAALLEELVTRFDVAYPRAPYGTPMPFRRIFAVGRKGASV</sequence>
<dbReference type="PANTHER" id="PTHR43861:SF1">
    <property type="entry name" value="TRANS-ACONITATE 2-METHYLTRANSFERASE"/>
    <property type="match status" value="1"/>
</dbReference>
<dbReference type="InterPro" id="IPR023149">
    <property type="entry name" value="Trans_acon_MeTrfase_C"/>
</dbReference>
<comment type="caution">
    <text evidence="1">The sequence shown here is derived from an EMBL/GenBank/DDBJ whole genome shotgun (WGS) entry which is preliminary data.</text>
</comment>
<dbReference type="Proteomes" id="UP000636793">
    <property type="component" value="Unassembled WGS sequence"/>
</dbReference>
<dbReference type="EMBL" id="BMHI01000009">
    <property type="protein sequence ID" value="GGB47981.1"/>
    <property type="molecule type" value="Genomic_DNA"/>
</dbReference>
<dbReference type="InterPro" id="IPR029063">
    <property type="entry name" value="SAM-dependent_MTases_sf"/>
</dbReference>
<proteinExistence type="predicted"/>
<accession>A0A916X1U3</accession>
<reference evidence="1" key="1">
    <citation type="journal article" date="2014" name="Int. J. Syst. Evol. Microbiol.">
        <title>Complete genome sequence of Corynebacterium casei LMG S-19264T (=DSM 44701T), isolated from a smear-ripened cheese.</title>
        <authorList>
            <consortium name="US DOE Joint Genome Institute (JGI-PGF)"/>
            <person name="Walter F."/>
            <person name="Albersmeier A."/>
            <person name="Kalinowski J."/>
            <person name="Ruckert C."/>
        </authorList>
    </citation>
    <scope>NUCLEOTIDE SEQUENCE</scope>
    <source>
        <strain evidence="1">CGMCC 1.15085</strain>
    </source>
</reference>
<reference evidence="1" key="2">
    <citation type="submission" date="2020-09" db="EMBL/GenBank/DDBJ databases">
        <authorList>
            <person name="Sun Q."/>
            <person name="Zhou Y."/>
        </authorList>
    </citation>
    <scope>NUCLEOTIDE SEQUENCE</scope>
    <source>
        <strain evidence="1">CGMCC 1.15085</strain>
    </source>
</reference>
<gene>
    <name evidence="1" type="primary">tam</name>
    <name evidence="1" type="ORF">GCM10011492_43990</name>
</gene>
<dbReference type="AlphaFoldDB" id="A0A916X1U3"/>
<protein>
    <submittedName>
        <fullName evidence="1">Trans-aconitate 2-methyltransferase</fullName>
    </submittedName>
</protein>
<keyword evidence="2" id="KW-1185">Reference proteome</keyword>
<organism evidence="1 2">
    <name type="scientific">Flexivirga endophytica</name>
    <dbReference type="NCBI Taxonomy" id="1849103"/>
    <lineage>
        <taxon>Bacteria</taxon>
        <taxon>Bacillati</taxon>
        <taxon>Actinomycetota</taxon>
        <taxon>Actinomycetes</taxon>
        <taxon>Micrococcales</taxon>
        <taxon>Dermacoccaceae</taxon>
        <taxon>Flexivirga</taxon>
    </lineage>
</organism>
<dbReference type="CDD" id="cd02440">
    <property type="entry name" value="AdoMet_MTases"/>
    <property type="match status" value="1"/>
</dbReference>
<dbReference type="Pfam" id="PF13489">
    <property type="entry name" value="Methyltransf_23"/>
    <property type="match status" value="1"/>
</dbReference>
<evidence type="ECO:0000313" key="2">
    <source>
        <dbReference type="Proteomes" id="UP000636793"/>
    </source>
</evidence>